<dbReference type="InterPro" id="IPR005119">
    <property type="entry name" value="LysR_subst-bd"/>
</dbReference>
<dbReference type="GO" id="GO:0032993">
    <property type="term" value="C:protein-DNA complex"/>
    <property type="evidence" value="ECO:0007669"/>
    <property type="project" value="TreeGrafter"/>
</dbReference>
<dbReference type="PANTHER" id="PTHR30346">
    <property type="entry name" value="TRANSCRIPTIONAL DUAL REGULATOR HCAR-RELATED"/>
    <property type="match status" value="1"/>
</dbReference>
<dbReference type="Proteomes" id="UP000025171">
    <property type="component" value="Unassembled WGS sequence"/>
</dbReference>
<comment type="caution">
    <text evidence="7">The sequence shown here is derived from an EMBL/GenBank/DDBJ whole genome shotgun (WGS) entry which is preliminary data.</text>
</comment>
<keyword evidence="3" id="KW-0238">DNA-binding</keyword>
<dbReference type="Pfam" id="PF00126">
    <property type="entry name" value="HTH_1"/>
    <property type="match status" value="1"/>
</dbReference>
<dbReference type="InterPro" id="IPR036388">
    <property type="entry name" value="WH-like_DNA-bd_sf"/>
</dbReference>
<keyword evidence="5" id="KW-0804">Transcription</keyword>
<evidence type="ECO:0000256" key="5">
    <source>
        <dbReference type="ARBA" id="ARBA00023163"/>
    </source>
</evidence>
<sequence length="312" mass="34833">MRPTLRQLQYLVAIADTGKFGDAAKRVNVSQPSLSAQVAEMETELGATLIERGRHGALLTPIGVELVRRARLILQDMEDFKTVARRDTDGLSGRMRVGVLPTIGPYLLPNATRQLHGRFPDLRFNVREERTIDLYGHLNEGMFDFIISVPDAHEGMATATLFEENLWICTASDNPLAHPRGPVKLADLKGRTLLSLGHWHRLNLMIQSIARDAKAHVSAEYDGSSLDSARQMAEMGAGVAVLPSLYALTERRRDPGLMIRRIDHPSARRKIALIWRPTSNIADRMTILTDVFRDAAEDILSLETEQDRVSVK</sequence>
<dbReference type="AlphaFoldDB" id="A0A059FQD4"/>
<dbReference type="PROSITE" id="PS50931">
    <property type="entry name" value="HTH_LYSR"/>
    <property type="match status" value="1"/>
</dbReference>
<dbReference type="PANTHER" id="PTHR30346:SF26">
    <property type="entry name" value="HYDROGEN PEROXIDE-INDUCIBLE GENES ACTIVATOR"/>
    <property type="match status" value="1"/>
</dbReference>
<dbReference type="OrthoDB" id="9775392at2"/>
<proteinExistence type="inferred from homology"/>
<name>A0A059FQD4_9PROT</name>
<dbReference type="InterPro" id="IPR036390">
    <property type="entry name" value="WH_DNA-bd_sf"/>
</dbReference>
<evidence type="ECO:0000259" key="6">
    <source>
        <dbReference type="PROSITE" id="PS50931"/>
    </source>
</evidence>
<feature type="domain" description="HTH lysR-type" evidence="6">
    <location>
        <begin position="3"/>
        <end position="60"/>
    </location>
</feature>
<dbReference type="SUPFAM" id="SSF46785">
    <property type="entry name" value="Winged helix' DNA-binding domain"/>
    <property type="match status" value="1"/>
</dbReference>
<evidence type="ECO:0000256" key="4">
    <source>
        <dbReference type="ARBA" id="ARBA00023159"/>
    </source>
</evidence>
<gene>
    <name evidence="7" type="ORF">HJO_07727</name>
</gene>
<evidence type="ECO:0000256" key="2">
    <source>
        <dbReference type="ARBA" id="ARBA00023015"/>
    </source>
</evidence>
<dbReference type="Gene3D" id="1.10.10.10">
    <property type="entry name" value="Winged helix-like DNA-binding domain superfamily/Winged helix DNA-binding domain"/>
    <property type="match status" value="1"/>
</dbReference>
<dbReference type="Gene3D" id="3.40.190.10">
    <property type="entry name" value="Periplasmic binding protein-like II"/>
    <property type="match status" value="2"/>
</dbReference>
<dbReference type="EMBL" id="ARYK01000003">
    <property type="protein sequence ID" value="KCZ92827.1"/>
    <property type="molecule type" value="Genomic_DNA"/>
</dbReference>
<comment type="similarity">
    <text evidence="1">Belongs to the LysR transcriptional regulatory family.</text>
</comment>
<dbReference type="SUPFAM" id="SSF53850">
    <property type="entry name" value="Periplasmic binding protein-like II"/>
    <property type="match status" value="1"/>
</dbReference>
<dbReference type="PRINTS" id="PR00039">
    <property type="entry name" value="HTHLYSR"/>
</dbReference>
<evidence type="ECO:0000313" key="8">
    <source>
        <dbReference type="Proteomes" id="UP000025171"/>
    </source>
</evidence>
<protein>
    <submittedName>
        <fullName evidence="7">LysR family transcriptional regulator</fullName>
    </submittedName>
</protein>
<dbReference type="STRING" id="1280950.HJO_07727"/>
<reference evidence="7 8" key="1">
    <citation type="journal article" date="2014" name="Antonie Van Leeuwenhoek">
        <title>Hyphomonas beringensis sp. nov. and Hyphomonas chukchiensis sp. nov., isolated from surface seawater of the Bering Sea and Chukchi Sea.</title>
        <authorList>
            <person name="Li C."/>
            <person name="Lai Q."/>
            <person name="Li G."/>
            <person name="Dong C."/>
            <person name="Wang J."/>
            <person name="Liao Y."/>
            <person name="Shao Z."/>
        </authorList>
    </citation>
    <scope>NUCLEOTIDE SEQUENCE [LARGE SCALE GENOMIC DNA]</scope>
    <source>
        <strain evidence="7 8">MHS-2</strain>
    </source>
</reference>
<dbReference type="Pfam" id="PF03466">
    <property type="entry name" value="LysR_substrate"/>
    <property type="match status" value="1"/>
</dbReference>
<evidence type="ECO:0000256" key="1">
    <source>
        <dbReference type="ARBA" id="ARBA00009437"/>
    </source>
</evidence>
<dbReference type="FunFam" id="1.10.10.10:FF:000001">
    <property type="entry name" value="LysR family transcriptional regulator"/>
    <property type="match status" value="1"/>
</dbReference>
<dbReference type="eggNOG" id="COG0583">
    <property type="taxonomic scope" value="Bacteria"/>
</dbReference>
<dbReference type="CDD" id="cd08411">
    <property type="entry name" value="PBP2_OxyR"/>
    <property type="match status" value="1"/>
</dbReference>
<evidence type="ECO:0000256" key="3">
    <source>
        <dbReference type="ARBA" id="ARBA00023125"/>
    </source>
</evidence>
<dbReference type="GO" id="GO:0003677">
    <property type="term" value="F:DNA binding"/>
    <property type="evidence" value="ECO:0007669"/>
    <property type="project" value="UniProtKB-KW"/>
</dbReference>
<keyword evidence="4" id="KW-0010">Activator</keyword>
<organism evidence="7 8">
    <name type="scientific">Hyphomonas johnsonii MHS-2</name>
    <dbReference type="NCBI Taxonomy" id="1280950"/>
    <lineage>
        <taxon>Bacteria</taxon>
        <taxon>Pseudomonadati</taxon>
        <taxon>Pseudomonadota</taxon>
        <taxon>Alphaproteobacteria</taxon>
        <taxon>Hyphomonadales</taxon>
        <taxon>Hyphomonadaceae</taxon>
        <taxon>Hyphomonas</taxon>
    </lineage>
</organism>
<keyword evidence="8" id="KW-1185">Reference proteome</keyword>
<dbReference type="RefSeq" id="WP_035615728.1">
    <property type="nucleotide sequence ID" value="NZ_ARYK01000003.1"/>
</dbReference>
<dbReference type="PATRIC" id="fig|1280950.3.peg.1548"/>
<evidence type="ECO:0000313" key="7">
    <source>
        <dbReference type="EMBL" id="KCZ92827.1"/>
    </source>
</evidence>
<keyword evidence="2" id="KW-0805">Transcription regulation</keyword>
<accession>A0A059FQD4</accession>
<dbReference type="GO" id="GO:0003700">
    <property type="term" value="F:DNA-binding transcription factor activity"/>
    <property type="evidence" value="ECO:0007669"/>
    <property type="project" value="InterPro"/>
</dbReference>
<dbReference type="InterPro" id="IPR000847">
    <property type="entry name" value="LysR_HTH_N"/>
</dbReference>